<evidence type="ECO:0000256" key="2">
    <source>
        <dbReference type="ARBA" id="ARBA00022448"/>
    </source>
</evidence>
<dbReference type="SUPFAM" id="SSF103473">
    <property type="entry name" value="MFS general substrate transporter"/>
    <property type="match status" value="1"/>
</dbReference>
<reference evidence="8" key="1">
    <citation type="journal article" date="2020" name="Stud. Mycol.">
        <title>101 Dothideomycetes genomes: a test case for predicting lifestyles and emergence of pathogens.</title>
        <authorList>
            <person name="Haridas S."/>
            <person name="Albert R."/>
            <person name="Binder M."/>
            <person name="Bloem J."/>
            <person name="Labutti K."/>
            <person name="Salamov A."/>
            <person name="Andreopoulos B."/>
            <person name="Baker S."/>
            <person name="Barry K."/>
            <person name="Bills G."/>
            <person name="Bluhm B."/>
            <person name="Cannon C."/>
            <person name="Castanera R."/>
            <person name="Culley D."/>
            <person name="Daum C."/>
            <person name="Ezra D."/>
            <person name="Gonzalez J."/>
            <person name="Henrissat B."/>
            <person name="Kuo A."/>
            <person name="Liang C."/>
            <person name="Lipzen A."/>
            <person name="Lutzoni F."/>
            <person name="Magnuson J."/>
            <person name="Mondo S."/>
            <person name="Nolan M."/>
            <person name="Ohm R."/>
            <person name="Pangilinan J."/>
            <person name="Park H.-J."/>
            <person name="Ramirez L."/>
            <person name="Alfaro M."/>
            <person name="Sun H."/>
            <person name="Tritt A."/>
            <person name="Yoshinaga Y."/>
            <person name="Zwiers L.-H."/>
            <person name="Turgeon B."/>
            <person name="Goodwin S."/>
            <person name="Spatafora J."/>
            <person name="Crous P."/>
            <person name="Grigoriev I."/>
        </authorList>
    </citation>
    <scope>NUCLEOTIDE SEQUENCE</scope>
    <source>
        <strain evidence="8">CBS 110217</strain>
    </source>
</reference>
<feature type="transmembrane region" description="Helical" evidence="6">
    <location>
        <begin position="515"/>
        <end position="534"/>
    </location>
</feature>
<comment type="caution">
    <text evidence="8">The sequence shown here is derived from an EMBL/GenBank/DDBJ whole genome shotgun (WGS) entry which is preliminary data.</text>
</comment>
<keyword evidence="5 6" id="KW-0472">Membrane</keyword>
<evidence type="ECO:0000313" key="8">
    <source>
        <dbReference type="EMBL" id="KAF2030196.1"/>
    </source>
</evidence>
<keyword evidence="4 6" id="KW-1133">Transmembrane helix</keyword>
<dbReference type="PANTHER" id="PTHR23504:SF6">
    <property type="entry name" value="MULTIDRUG TRANSPORTER, PUTATIVE (AFU_ORTHOLOGUE AFUA_4G08740)-RELATED"/>
    <property type="match status" value="1"/>
</dbReference>
<evidence type="ECO:0000256" key="5">
    <source>
        <dbReference type="ARBA" id="ARBA00023136"/>
    </source>
</evidence>
<organism evidence="8 9">
    <name type="scientific">Setomelanomma holmii</name>
    <dbReference type="NCBI Taxonomy" id="210430"/>
    <lineage>
        <taxon>Eukaryota</taxon>
        <taxon>Fungi</taxon>
        <taxon>Dikarya</taxon>
        <taxon>Ascomycota</taxon>
        <taxon>Pezizomycotina</taxon>
        <taxon>Dothideomycetes</taxon>
        <taxon>Pleosporomycetidae</taxon>
        <taxon>Pleosporales</taxon>
        <taxon>Pleosporineae</taxon>
        <taxon>Phaeosphaeriaceae</taxon>
        <taxon>Setomelanomma</taxon>
    </lineage>
</organism>
<keyword evidence="9" id="KW-1185">Reference proteome</keyword>
<dbReference type="InterPro" id="IPR011701">
    <property type="entry name" value="MFS"/>
</dbReference>
<feature type="domain" description="Major facilitator superfamily (MFS) profile" evidence="7">
    <location>
        <begin position="40"/>
        <end position="540"/>
    </location>
</feature>
<feature type="transmembrane region" description="Helical" evidence="6">
    <location>
        <begin position="140"/>
        <end position="159"/>
    </location>
</feature>
<dbReference type="GO" id="GO:0022857">
    <property type="term" value="F:transmembrane transporter activity"/>
    <property type="evidence" value="ECO:0007669"/>
    <property type="project" value="InterPro"/>
</dbReference>
<protein>
    <submittedName>
        <fullName evidence="8">MFS general substrate transporter</fullName>
    </submittedName>
</protein>
<accession>A0A9P4LKB5</accession>
<evidence type="ECO:0000256" key="3">
    <source>
        <dbReference type="ARBA" id="ARBA00022692"/>
    </source>
</evidence>
<feature type="transmembrane region" description="Helical" evidence="6">
    <location>
        <begin position="230"/>
        <end position="252"/>
    </location>
</feature>
<dbReference type="Pfam" id="PF07690">
    <property type="entry name" value="MFS_1"/>
    <property type="match status" value="1"/>
</dbReference>
<feature type="transmembrane region" description="Helical" evidence="6">
    <location>
        <begin position="414"/>
        <end position="437"/>
    </location>
</feature>
<dbReference type="PROSITE" id="PS50850">
    <property type="entry name" value="MFS"/>
    <property type="match status" value="1"/>
</dbReference>
<feature type="transmembrane region" description="Helical" evidence="6">
    <location>
        <begin position="85"/>
        <end position="104"/>
    </location>
</feature>
<keyword evidence="3 6" id="KW-0812">Transmembrane</keyword>
<dbReference type="AlphaFoldDB" id="A0A9P4LKB5"/>
<feature type="transmembrane region" description="Helical" evidence="6">
    <location>
        <begin position="336"/>
        <end position="363"/>
    </location>
</feature>
<dbReference type="InterPro" id="IPR036259">
    <property type="entry name" value="MFS_trans_sf"/>
</dbReference>
<dbReference type="PANTHER" id="PTHR23504">
    <property type="entry name" value="MAJOR FACILITATOR SUPERFAMILY DOMAIN-CONTAINING PROTEIN 10"/>
    <property type="match status" value="1"/>
</dbReference>
<evidence type="ECO:0000313" key="9">
    <source>
        <dbReference type="Proteomes" id="UP000799777"/>
    </source>
</evidence>
<gene>
    <name evidence="8" type="ORF">EK21DRAFT_112116</name>
</gene>
<evidence type="ECO:0000256" key="1">
    <source>
        <dbReference type="ARBA" id="ARBA00004141"/>
    </source>
</evidence>
<evidence type="ECO:0000256" key="4">
    <source>
        <dbReference type="ARBA" id="ARBA00022989"/>
    </source>
</evidence>
<dbReference type="EMBL" id="ML978192">
    <property type="protein sequence ID" value="KAF2030196.1"/>
    <property type="molecule type" value="Genomic_DNA"/>
</dbReference>
<proteinExistence type="predicted"/>
<keyword evidence="2" id="KW-0813">Transport</keyword>
<dbReference type="Proteomes" id="UP000799777">
    <property type="component" value="Unassembled WGS sequence"/>
</dbReference>
<evidence type="ECO:0000256" key="6">
    <source>
        <dbReference type="SAM" id="Phobius"/>
    </source>
</evidence>
<evidence type="ECO:0000259" key="7">
    <source>
        <dbReference type="PROSITE" id="PS50850"/>
    </source>
</evidence>
<feature type="transmembrane region" description="Helical" evidence="6">
    <location>
        <begin position="383"/>
        <end position="402"/>
    </location>
</feature>
<sequence length="548" mass="59315">MHSKIANEEEEKLLVHEEALHDERIGNDEATWRNLPQKKQLLIIALCRLSTPLSNSCLLPYLYYLVKSIIADPEHHSAPQQISRLTGLLVAGFPIGQVMTSMLWGCLSDKYGCKPAIILGLTISIVANIGFGFSRTMGTLMLWRILAGMANGIVGVLRTMTAEVVQDRKHRPRAFLAPPFIFNTGRVITLAVGGCLADPIKNLPRLFGPAGAFNLSANPKGVIWAMNYPYALPALFNAMVLSTCLVVATIWLRESHPSNARHHNSGLAFGKSIVDVVKAQISQRSSSKYHKIHSDDSEALVANTNTKASSPELLVADTKSRPHFHDIWTRSLCKTLFAFALLPLHNATFLHVFPILLSMPVALEQTPTLISFTGGLGLSPPTTGFYLALFGISGIVLQLVIYPSIHQRVGTLGVFRLANSIFPIAYIFAPCLALLASHGLVKWVAMAAVLFTQVMARTMAIPSSILLLTEAAPQRNMLGTVHGAGNTLSALASACGPAIGGVLLARGIEIGAIGLVWWSWMASVSIIALAWGWMLSDEPAADEKCLQP</sequence>
<name>A0A9P4LKB5_9PLEO</name>
<feature type="transmembrane region" description="Helical" evidence="6">
    <location>
        <begin position="116"/>
        <end position="134"/>
    </location>
</feature>
<comment type="subcellular location">
    <subcellularLocation>
        <location evidence="1">Membrane</location>
        <topology evidence="1">Multi-pass membrane protein</topology>
    </subcellularLocation>
</comment>
<dbReference type="Gene3D" id="1.20.1250.20">
    <property type="entry name" value="MFS general substrate transporter like domains"/>
    <property type="match status" value="1"/>
</dbReference>
<dbReference type="GO" id="GO:0016020">
    <property type="term" value="C:membrane"/>
    <property type="evidence" value="ECO:0007669"/>
    <property type="project" value="UniProtKB-SubCell"/>
</dbReference>
<dbReference type="InterPro" id="IPR020846">
    <property type="entry name" value="MFS_dom"/>
</dbReference>
<dbReference type="OrthoDB" id="10262656at2759"/>